<evidence type="ECO:0000313" key="1">
    <source>
        <dbReference type="EMBL" id="MDT0575031.1"/>
    </source>
</evidence>
<organism evidence="1 2">
    <name type="scientific">Croceicoccus esteveae</name>
    <dbReference type="NCBI Taxonomy" id="3075597"/>
    <lineage>
        <taxon>Bacteria</taxon>
        <taxon>Pseudomonadati</taxon>
        <taxon>Pseudomonadota</taxon>
        <taxon>Alphaproteobacteria</taxon>
        <taxon>Sphingomonadales</taxon>
        <taxon>Erythrobacteraceae</taxon>
        <taxon>Croceicoccus</taxon>
    </lineage>
</organism>
<sequence>MSLTYRANIAVKPTPMKAACSAIPGIIICKEWQDHAAPDFHDAQGYTRDVFAPYEGWLVKAPEPTETRPMKA</sequence>
<dbReference type="RefSeq" id="WP_311339580.1">
    <property type="nucleotide sequence ID" value="NZ_JAVRHS010000001.1"/>
</dbReference>
<protein>
    <submittedName>
        <fullName evidence="1">Uncharacterized protein</fullName>
    </submittedName>
</protein>
<name>A0ABU2ZFN8_9SPHN</name>
<dbReference type="EMBL" id="JAVRHS010000001">
    <property type="protein sequence ID" value="MDT0575031.1"/>
    <property type="molecule type" value="Genomic_DNA"/>
</dbReference>
<dbReference type="Proteomes" id="UP001259803">
    <property type="component" value="Unassembled WGS sequence"/>
</dbReference>
<keyword evidence="2" id="KW-1185">Reference proteome</keyword>
<accession>A0ABU2ZFN8</accession>
<reference evidence="1 2" key="1">
    <citation type="submission" date="2023-09" db="EMBL/GenBank/DDBJ databases">
        <authorList>
            <person name="Rey-Velasco X."/>
        </authorList>
    </citation>
    <scope>NUCLEOTIDE SEQUENCE [LARGE SCALE GENOMIC DNA]</scope>
    <source>
        <strain evidence="1 2">F390</strain>
    </source>
</reference>
<comment type="caution">
    <text evidence="1">The sequence shown here is derived from an EMBL/GenBank/DDBJ whole genome shotgun (WGS) entry which is preliminary data.</text>
</comment>
<gene>
    <name evidence="1" type="ORF">RM533_02395</name>
</gene>
<proteinExistence type="predicted"/>
<evidence type="ECO:0000313" key="2">
    <source>
        <dbReference type="Proteomes" id="UP001259803"/>
    </source>
</evidence>